<dbReference type="OMA" id="SIGCKEW"/>
<dbReference type="InParanoid" id="A0A0V0QRN1"/>
<organism evidence="1 2">
    <name type="scientific">Pseudocohnilembus persalinus</name>
    <name type="common">Ciliate</name>
    <dbReference type="NCBI Taxonomy" id="266149"/>
    <lineage>
        <taxon>Eukaryota</taxon>
        <taxon>Sar</taxon>
        <taxon>Alveolata</taxon>
        <taxon>Ciliophora</taxon>
        <taxon>Intramacronucleata</taxon>
        <taxon>Oligohymenophorea</taxon>
        <taxon>Scuticociliatia</taxon>
        <taxon>Philasterida</taxon>
        <taxon>Pseudocohnilembidae</taxon>
        <taxon>Pseudocohnilembus</taxon>
    </lineage>
</organism>
<evidence type="ECO:0000313" key="2">
    <source>
        <dbReference type="Proteomes" id="UP000054937"/>
    </source>
</evidence>
<sequence>MSKQEFNPKGTKICEQSSVQQKTNYSIGCKEWDSQWKTMNNIYYEKKNPEKNFVIDKSKSQKTNYNIGSKELQGKGNNFQSETLDKFVQYHDINRVRPVLSKQELSKTNYSLGKDRNQYNTTNYDYDKLRQNSKVDDIQFKRDRVRYDIIQNRDINQNQLKQTANCFDFYNPEKNKGRLTNDYSYIPKRGDPRVDPITGRNLKY</sequence>
<protein>
    <submittedName>
        <fullName evidence="1">Uncharacterized protein</fullName>
    </submittedName>
</protein>
<dbReference type="Proteomes" id="UP000054937">
    <property type="component" value="Unassembled WGS sequence"/>
</dbReference>
<dbReference type="AlphaFoldDB" id="A0A0V0QRN1"/>
<proteinExistence type="predicted"/>
<reference evidence="1 2" key="1">
    <citation type="journal article" date="2015" name="Sci. Rep.">
        <title>Genome of the facultative scuticociliatosis pathogen Pseudocohnilembus persalinus provides insight into its virulence through horizontal gene transfer.</title>
        <authorList>
            <person name="Xiong J."/>
            <person name="Wang G."/>
            <person name="Cheng J."/>
            <person name="Tian M."/>
            <person name="Pan X."/>
            <person name="Warren A."/>
            <person name="Jiang C."/>
            <person name="Yuan D."/>
            <person name="Miao W."/>
        </authorList>
    </citation>
    <scope>NUCLEOTIDE SEQUENCE [LARGE SCALE GENOMIC DNA]</scope>
    <source>
        <strain evidence="1">36N120E</strain>
    </source>
</reference>
<name>A0A0V0QRN1_PSEPJ</name>
<accession>A0A0V0QRN1</accession>
<keyword evidence="2" id="KW-1185">Reference proteome</keyword>
<dbReference type="EMBL" id="LDAU01000110">
    <property type="protein sequence ID" value="KRX04937.1"/>
    <property type="molecule type" value="Genomic_DNA"/>
</dbReference>
<evidence type="ECO:0000313" key="1">
    <source>
        <dbReference type="EMBL" id="KRX04937.1"/>
    </source>
</evidence>
<comment type="caution">
    <text evidence="1">The sequence shown here is derived from an EMBL/GenBank/DDBJ whole genome shotgun (WGS) entry which is preliminary data.</text>
</comment>
<gene>
    <name evidence="1" type="ORF">PPERSA_06571</name>
</gene>